<evidence type="ECO:0000256" key="1">
    <source>
        <dbReference type="SAM" id="MobiDB-lite"/>
    </source>
</evidence>
<reference evidence="4 5" key="1">
    <citation type="submission" date="2019-03" db="EMBL/GenBank/DDBJ databases">
        <title>Metabolic reconstructions from genomes of highly enriched 'Candidatus Accumulibacter' and 'Candidatus Competibacter' bioreactor populations.</title>
        <authorList>
            <person name="Annavajhala M.K."/>
            <person name="Welles L."/>
            <person name="Abbas B."/>
            <person name="Sorokin D."/>
            <person name="Park H."/>
            <person name="Van Loosdrecht M."/>
            <person name="Chandran K."/>
        </authorList>
    </citation>
    <scope>NUCLEOTIDE SEQUENCE [LARGE SCALE GENOMIC DNA]</scope>
    <source>
        <strain evidence="4 5">SBR_S</strain>
    </source>
</reference>
<protein>
    <submittedName>
        <fullName evidence="4">DUF1566 domain-containing protein</fullName>
    </submittedName>
</protein>
<comment type="caution">
    <text evidence="4">The sequence shown here is derived from an EMBL/GenBank/DDBJ whole genome shotgun (WGS) entry which is preliminary data.</text>
</comment>
<dbReference type="EMBL" id="SPMY01000080">
    <property type="protein sequence ID" value="NMQ29958.1"/>
    <property type="molecule type" value="Genomic_DNA"/>
</dbReference>
<evidence type="ECO:0000313" key="5">
    <source>
        <dbReference type="Proteomes" id="UP000749010"/>
    </source>
</evidence>
<dbReference type="Pfam" id="PF07603">
    <property type="entry name" value="Lcl_C"/>
    <property type="match status" value="2"/>
</dbReference>
<feature type="domain" description="Lcl C-terminal" evidence="3">
    <location>
        <begin position="242"/>
        <end position="355"/>
    </location>
</feature>
<name>A0ABX1U553_9PROT</name>
<dbReference type="PANTHER" id="PTHR35812">
    <property type="entry name" value="LIPOPROTEIN"/>
    <property type="match status" value="1"/>
</dbReference>
<dbReference type="Proteomes" id="UP000749010">
    <property type="component" value="Unassembled WGS sequence"/>
</dbReference>
<keyword evidence="5" id="KW-1185">Reference proteome</keyword>
<dbReference type="RefSeq" id="WP_169068409.1">
    <property type="nucleotide sequence ID" value="NZ_SPMY01000080.1"/>
</dbReference>
<feature type="signal peptide" evidence="2">
    <location>
        <begin position="1"/>
        <end position="21"/>
    </location>
</feature>
<evidence type="ECO:0000259" key="3">
    <source>
        <dbReference type="Pfam" id="PF07603"/>
    </source>
</evidence>
<feature type="domain" description="Lcl C-terminal" evidence="3">
    <location>
        <begin position="70"/>
        <end position="225"/>
    </location>
</feature>
<feature type="chain" id="PRO_5046128914" evidence="2">
    <location>
        <begin position="22"/>
        <end position="409"/>
    </location>
</feature>
<evidence type="ECO:0000313" key="4">
    <source>
        <dbReference type="EMBL" id="NMQ29958.1"/>
    </source>
</evidence>
<dbReference type="PANTHER" id="PTHR35812:SF1">
    <property type="entry name" value="LIPOPROTEIN"/>
    <property type="match status" value="1"/>
</dbReference>
<keyword evidence="2" id="KW-0732">Signal</keyword>
<accession>A0ABX1U553</accession>
<evidence type="ECO:0000256" key="2">
    <source>
        <dbReference type="SAM" id="SignalP"/>
    </source>
</evidence>
<dbReference type="InterPro" id="IPR011460">
    <property type="entry name" value="Lcl_C"/>
</dbReference>
<organism evidence="4 5">
    <name type="scientific">Candidatus Accumulibacter phosphatis</name>
    <dbReference type="NCBI Taxonomy" id="327160"/>
    <lineage>
        <taxon>Bacteria</taxon>
        <taxon>Pseudomonadati</taxon>
        <taxon>Pseudomonadota</taxon>
        <taxon>Betaproteobacteria</taxon>
        <taxon>Candidatus Accumulibacter</taxon>
    </lineage>
</organism>
<feature type="region of interest" description="Disordered" evidence="1">
    <location>
        <begin position="370"/>
        <end position="394"/>
    </location>
</feature>
<sequence length="409" mass="44396">MQVRRLLSFIPPFLAASTAFAQAPFPVPDTGQSACFDSSKIACPAKGAAFAGQDAQQQRKPMSYADNGDGTVSDKVTGLMWMKSPDLNGDGKIGAADKLSYEDALVFAKKASYAGHSDWRLPTIKEMYSLMNFDGVEVSGWEGTDTSGLIPFLNTKVFDFGYGDVQAGERIIDSQMASSTLYVAGTGPREEDRTMFGVNFADGRIKGYGLKMRGRDKTFYVMLVRGKKGYGENAFTDNGDSTITDASAGLMWTQNDSGKALSWQDALAWAQHANAEKYLGHSDWSLPNVKELQILVDYRRSPSTTGSAAINPLFKVTPITNEAGQIDYPAFWSSTTHQNWSKAAGTYASYVNFGRAMGFMDGKWVDVHGAGAQRSDPKTGKASDYPQGHGPQGDAIRINSFARLVRDVS</sequence>
<proteinExistence type="predicted"/>
<gene>
    <name evidence="4" type="ORF">E4Q23_20675</name>
</gene>